<reference evidence="8" key="2">
    <citation type="submission" date="2025-08" db="UniProtKB">
        <authorList>
            <consortium name="RefSeq"/>
        </authorList>
    </citation>
    <scope>IDENTIFICATION</scope>
    <source>
        <tissue evidence="8">Leaves</tissue>
    </source>
</reference>
<dbReference type="PANTHER" id="PTHR48059">
    <property type="entry name" value="POLYGALACTURONASE INHIBITOR 1"/>
    <property type="match status" value="1"/>
</dbReference>
<dbReference type="Gene3D" id="3.80.10.10">
    <property type="entry name" value="Ribonuclease Inhibitor"/>
    <property type="match status" value="1"/>
</dbReference>
<dbReference type="SUPFAM" id="SSF52058">
    <property type="entry name" value="L domain-like"/>
    <property type="match status" value="1"/>
</dbReference>
<sequence>MKKSSSTISTAILSSLLFFLALPSLYLAARAEPCNAEDQKTLLEIKAALNNPDELASWNPNTDCCRWHALACDQNTGRIIALGIFHGNISGHIPPAVGSLSSLQVLVLRKIPDLRGEIPSTISKLNNLSFLRISYTNLSGPVPSFLSQLKNLGVLDLSHNNLKGSIPPSLSQLPRLFSLHLEYNKLTGSIPDSFGRFAGTFTDLFLSHNLLTGPVPKSFGNLEFRFRIDLSRNMLEGDASFLFGKDKSIMSLDLSRNLFAFNLSKIEFPDSLVNLDLSHNNIFGRLPEGLAELNLGGLNVSYNSLCGQIPRGGKLQSFGYLTYFNNRCLCGAPLPACN</sequence>
<dbReference type="AlphaFoldDB" id="A0A6P6T0U4"/>
<proteinExistence type="inferred from homology"/>
<feature type="domain" description="Leucine-rich repeat-containing N-terminal plant-type" evidence="6">
    <location>
        <begin position="36"/>
        <end position="73"/>
    </location>
</feature>
<keyword evidence="5" id="KW-0732">Signal</keyword>
<name>A0A6P6T0U4_COFAR</name>
<dbReference type="Pfam" id="PF13855">
    <property type="entry name" value="LRR_8"/>
    <property type="match status" value="1"/>
</dbReference>
<keyword evidence="3" id="KW-0677">Repeat</keyword>
<evidence type="ECO:0000256" key="2">
    <source>
        <dbReference type="ARBA" id="ARBA00022614"/>
    </source>
</evidence>
<dbReference type="OrthoDB" id="676979at2759"/>
<evidence type="ECO:0000256" key="5">
    <source>
        <dbReference type="SAM" id="SignalP"/>
    </source>
</evidence>
<evidence type="ECO:0000259" key="6">
    <source>
        <dbReference type="Pfam" id="PF08263"/>
    </source>
</evidence>
<evidence type="ECO:0000313" key="7">
    <source>
        <dbReference type="Proteomes" id="UP001652660"/>
    </source>
</evidence>
<dbReference type="Pfam" id="PF00560">
    <property type="entry name" value="LRR_1"/>
    <property type="match status" value="2"/>
</dbReference>
<feature type="chain" id="PRO_5045899723" evidence="5">
    <location>
        <begin position="32"/>
        <end position="338"/>
    </location>
</feature>
<keyword evidence="2" id="KW-0433">Leucine-rich repeat</keyword>
<dbReference type="PROSITE" id="PS51450">
    <property type="entry name" value="LRR"/>
    <property type="match status" value="1"/>
</dbReference>
<evidence type="ECO:0000313" key="8">
    <source>
        <dbReference type="RefSeq" id="XP_027071652.2"/>
    </source>
</evidence>
<dbReference type="GeneID" id="113696436"/>
<accession>A0A6P6T0U4</accession>
<keyword evidence="7" id="KW-1185">Reference proteome</keyword>
<evidence type="ECO:0000256" key="1">
    <source>
        <dbReference type="ARBA" id="ARBA00004196"/>
    </source>
</evidence>
<dbReference type="InterPro" id="IPR001611">
    <property type="entry name" value="Leu-rich_rpt"/>
</dbReference>
<dbReference type="InterPro" id="IPR051848">
    <property type="entry name" value="PGIP"/>
</dbReference>
<dbReference type="RefSeq" id="XP_027071652.2">
    <property type="nucleotide sequence ID" value="XM_027215851.2"/>
</dbReference>
<dbReference type="InterPro" id="IPR032675">
    <property type="entry name" value="LRR_dom_sf"/>
</dbReference>
<feature type="signal peptide" evidence="5">
    <location>
        <begin position="1"/>
        <end position="31"/>
    </location>
</feature>
<protein>
    <submittedName>
        <fullName evidence="8">Polygalacturonase inhibitor-like</fullName>
    </submittedName>
</protein>
<reference evidence="7" key="1">
    <citation type="journal article" date="2025" name="Foods">
        <title>Unveiling the Microbial Signatures of Arabica Coffee Cherries: Insights into Ripeness Specific Diversity, Functional Traits, and Implications for Quality and Safety.</title>
        <authorList>
            <consortium name="RefSeq"/>
            <person name="Tenea G.N."/>
            <person name="Cifuentes V."/>
            <person name="Reyes P."/>
            <person name="Cevallos-Vallejos M."/>
        </authorList>
    </citation>
    <scope>NUCLEOTIDE SEQUENCE [LARGE SCALE GENOMIC DNA]</scope>
</reference>
<evidence type="ECO:0000256" key="3">
    <source>
        <dbReference type="ARBA" id="ARBA00022737"/>
    </source>
</evidence>
<dbReference type="Pfam" id="PF08263">
    <property type="entry name" value="LRRNT_2"/>
    <property type="match status" value="1"/>
</dbReference>
<dbReference type="InterPro" id="IPR013210">
    <property type="entry name" value="LRR_N_plant-typ"/>
</dbReference>
<dbReference type="Proteomes" id="UP001652660">
    <property type="component" value="Chromosome 6e"/>
</dbReference>
<evidence type="ECO:0000256" key="4">
    <source>
        <dbReference type="ARBA" id="ARBA00038043"/>
    </source>
</evidence>
<organism evidence="7 8">
    <name type="scientific">Coffea arabica</name>
    <name type="common">Arabian coffee</name>
    <dbReference type="NCBI Taxonomy" id="13443"/>
    <lineage>
        <taxon>Eukaryota</taxon>
        <taxon>Viridiplantae</taxon>
        <taxon>Streptophyta</taxon>
        <taxon>Embryophyta</taxon>
        <taxon>Tracheophyta</taxon>
        <taxon>Spermatophyta</taxon>
        <taxon>Magnoliopsida</taxon>
        <taxon>eudicotyledons</taxon>
        <taxon>Gunneridae</taxon>
        <taxon>Pentapetalae</taxon>
        <taxon>asterids</taxon>
        <taxon>lamiids</taxon>
        <taxon>Gentianales</taxon>
        <taxon>Rubiaceae</taxon>
        <taxon>Ixoroideae</taxon>
        <taxon>Gardenieae complex</taxon>
        <taxon>Bertiereae - Coffeeae clade</taxon>
        <taxon>Coffeeae</taxon>
        <taxon>Coffea</taxon>
    </lineage>
</organism>
<comment type="similarity">
    <text evidence="4">Belongs to the polygalacturonase-inhibiting protein family.</text>
</comment>
<gene>
    <name evidence="8" type="primary">LOC113696436</name>
</gene>
<comment type="subcellular location">
    <subcellularLocation>
        <location evidence="1">Cell envelope</location>
    </subcellularLocation>
</comment>
<dbReference type="PANTHER" id="PTHR48059:SF4">
    <property type="entry name" value="POLYGALACTURONASE INHIBITOR 1-RELATED"/>
    <property type="match status" value="1"/>
</dbReference>